<keyword evidence="3" id="KW-1185">Reference proteome</keyword>
<feature type="transmembrane region" description="Helical" evidence="1">
    <location>
        <begin position="260"/>
        <end position="278"/>
    </location>
</feature>
<feature type="transmembrane region" description="Helical" evidence="1">
    <location>
        <begin position="182"/>
        <end position="201"/>
    </location>
</feature>
<feature type="transmembrane region" description="Helical" evidence="1">
    <location>
        <begin position="348"/>
        <end position="366"/>
    </location>
</feature>
<keyword evidence="1" id="KW-0472">Membrane</keyword>
<protein>
    <recommendedName>
        <fullName evidence="4">ABC transporter permease</fullName>
    </recommendedName>
</protein>
<gene>
    <name evidence="2" type="ORF">GCM10007853_08420</name>
</gene>
<organism evidence="2 3">
    <name type="scientific">Algimonas ampicilliniresistens</name>
    <dbReference type="NCBI Taxonomy" id="1298735"/>
    <lineage>
        <taxon>Bacteria</taxon>
        <taxon>Pseudomonadati</taxon>
        <taxon>Pseudomonadota</taxon>
        <taxon>Alphaproteobacteria</taxon>
        <taxon>Maricaulales</taxon>
        <taxon>Robiginitomaculaceae</taxon>
        <taxon>Algimonas</taxon>
    </lineage>
</organism>
<feature type="transmembrane region" description="Helical" evidence="1">
    <location>
        <begin position="20"/>
        <end position="40"/>
    </location>
</feature>
<reference evidence="2" key="1">
    <citation type="journal article" date="2014" name="Int. J. Syst. Evol. Microbiol.">
        <title>Complete genome of a new Firmicutes species belonging to the dominant human colonic microbiota ('Ruminococcus bicirculans') reveals two chromosomes and a selective capacity to utilize plant glucans.</title>
        <authorList>
            <consortium name="NISC Comparative Sequencing Program"/>
            <person name="Wegmann U."/>
            <person name="Louis P."/>
            <person name="Goesmann A."/>
            <person name="Henrissat B."/>
            <person name="Duncan S.H."/>
            <person name="Flint H.J."/>
        </authorList>
    </citation>
    <scope>NUCLEOTIDE SEQUENCE</scope>
    <source>
        <strain evidence="2">NBRC 108219</strain>
    </source>
</reference>
<keyword evidence="1" id="KW-1133">Transmembrane helix</keyword>
<evidence type="ECO:0000313" key="3">
    <source>
        <dbReference type="Proteomes" id="UP001161391"/>
    </source>
</evidence>
<name>A0ABQ5V5Y5_9PROT</name>
<reference evidence="2" key="2">
    <citation type="submission" date="2023-01" db="EMBL/GenBank/DDBJ databases">
        <title>Draft genome sequence of Algimonas ampicilliniresistens strain NBRC 108219.</title>
        <authorList>
            <person name="Sun Q."/>
            <person name="Mori K."/>
        </authorList>
    </citation>
    <scope>NUCLEOTIDE SEQUENCE</scope>
    <source>
        <strain evidence="2">NBRC 108219</strain>
    </source>
</reference>
<feature type="transmembrane region" description="Helical" evidence="1">
    <location>
        <begin position="62"/>
        <end position="84"/>
    </location>
</feature>
<comment type="caution">
    <text evidence="2">The sequence shown here is derived from an EMBL/GenBank/DDBJ whole genome shotgun (WGS) entry which is preliminary data.</text>
</comment>
<evidence type="ECO:0000256" key="1">
    <source>
        <dbReference type="SAM" id="Phobius"/>
    </source>
</evidence>
<evidence type="ECO:0000313" key="2">
    <source>
        <dbReference type="EMBL" id="GLQ22968.1"/>
    </source>
</evidence>
<dbReference type="Proteomes" id="UP001161391">
    <property type="component" value="Unassembled WGS sequence"/>
</dbReference>
<feature type="transmembrane region" description="Helical" evidence="1">
    <location>
        <begin position="418"/>
        <end position="436"/>
    </location>
</feature>
<dbReference type="RefSeq" id="WP_284387877.1">
    <property type="nucleotide sequence ID" value="NZ_BSNK01000001.1"/>
</dbReference>
<feature type="transmembrane region" description="Helical" evidence="1">
    <location>
        <begin position="148"/>
        <end position="170"/>
    </location>
</feature>
<keyword evidence="1" id="KW-0812">Transmembrane</keyword>
<sequence length="464" mass="49133">MASILDRFVVHARIQFLRHLRSPVIWVLALAAPIAARYLLPKAGADYSVMAVNGAYLELDPAVIGFQLGVVMAVILSPLAYIFLRAGPTRTQPWQADDMTPARRSVQMLAHWVADTGALWILMLVLGLAGVLLSAFRLPLSDVRPFQTLLALSLIAAPALAVIAGLRTVFSARRGLRGAGGDVVFFLVWLAMLIMAASYFATGVGGSPMLDILGIAAPLSGATDQVISELILIGSASYEETVRIDALAGVLSSDFLLSRLLWIGMTAVAVMAAGAIYAPHRFKPLRRAASGAGGPASFSGSPISPAHPIGSFIPLLLSDIRLLARPHWLAIIVILVALAGIMLPFRGMVGAALSLLLIFPLTQHGARWRGQQMAALSAVTPRGPEDVIIRVVAAVLVTALLCLPSAMRLVLTGEGGPWIDIVAIVVGLPLTAILLGHLTRSAVAGRLLLLILWYIYLNIGSPPI</sequence>
<proteinExistence type="predicted"/>
<feature type="transmembrane region" description="Helical" evidence="1">
    <location>
        <begin position="322"/>
        <end position="342"/>
    </location>
</feature>
<feature type="transmembrane region" description="Helical" evidence="1">
    <location>
        <begin position="112"/>
        <end position="136"/>
    </location>
</feature>
<dbReference type="EMBL" id="BSNK01000001">
    <property type="protein sequence ID" value="GLQ22968.1"/>
    <property type="molecule type" value="Genomic_DNA"/>
</dbReference>
<feature type="transmembrane region" description="Helical" evidence="1">
    <location>
        <begin position="443"/>
        <end position="459"/>
    </location>
</feature>
<evidence type="ECO:0008006" key="4">
    <source>
        <dbReference type="Google" id="ProtNLM"/>
    </source>
</evidence>
<accession>A0ABQ5V5Y5</accession>
<feature type="transmembrane region" description="Helical" evidence="1">
    <location>
        <begin position="387"/>
        <end position="406"/>
    </location>
</feature>